<name>A0ABP7EEL1_9SPHN</name>
<dbReference type="InterPro" id="IPR029057">
    <property type="entry name" value="PRTase-like"/>
</dbReference>
<comment type="caution">
    <text evidence="2">The sequence shown here is derived from an EMBL/GenBank/DDBJ whole genome shotgun (WGS) entry which is preliminary data.</text>
</comment>
<dbReference type="InterPro" id="IPR051910">
    <property type="entry name" value="ComF/GntX_DNA_util-trans"/>
</dbReference>
<dbReference type="PANTHER" id="PTHR47505:SF1">
    <property type="entry name" value="DNA UTILIZATION PROTEIN YHGH"/>
    <property type="match status" value="1"/>
</dbReference>
<proteinExistence type="predicted"/>
<dbReference type="SUPFAM" id="SSF53271">
    <property type="entry name" value="PRTase-like"/>
    <property type="match status" value="1"/>
</dbReference>
<dbReference type="Proteomes" id="UP001500523">
    <property type="component" value="Unassembled WGS sequence"/>
</dbReference>
<evidence type="ECO:0000313" key="3">
    <source>
        <dbReference type="Proteomes" id="UP001500523"/>
    </source>
</evidence>
<reference evidence="3" key="1">
    <citation type="journal article" date="2019" name="Int. J. Syst. Evol. Microbiol.">
        <title>The Global Catalogue of Microorganisms (GCM) 10K type strain sequencing project: providing services to taxonomists for standard genome sequencing and annotation.</title>
        <authorList>
            <consortium name="The Broad Institute Genomics Platform"/>
            <consortium name="The Broad Institute Genome Sequencing Center for Infectious Disease"/>
            <person name="Wu L."/>
            <person name="Ma J."/>
        </authorList>
    </citation>
    <scope>NUCLEOTIDE SEQUENCE [LARGE SCALE GENOMIC DNA]</scope>
    <source>
        <strain evidence="3">JCM 17498</strain>
    </source>
</reference>
<keyword evidence="3" id="KW-1185">Reference proteome</keyword>
<dbReference type="EMBL" id="BAABBF010000006">
    <property type="protein sequence ID" value="GAA3717133.1"/>
    <property type="molecule type" value="Genomic_DNA"/>
</dbReference>
<protein>
    <submittedName>
        <fullName evidence="2">ComF family protein</fullName>
    </submittedName>
</protein>
<dbReference type="Pfam" id="PF18912">
    <property type="entry name" value="DZR_2"/>
    <property type="match status" value="1"/>
</dbReference>
<dbReference type="Gene3D" id="3.40.50.2020">
    <property type="match status" value="1"/>
</dbReference>
<dbReference type="InterPro" id="IPR044005">
    <property type="entry name" value="DZR_2"/>
</dbReference>
<organism evidence="2 3">
    <name type="scientific">Sphingomonas cynarae</name>
    <dbReference type="NCBI Taxonomy" id="930197"/>
    <lineage>
        <taxon>Bacteria</taxon>
        <taxon>Pseudomonadati</taxon>
        <taxon>Pseudomonadota</taxon>
        <taxon>Alphaproteobacteria</taxon>
        <taxon>Sphingomonadales</taxon>
        <taxon>Sphingomonadaceae</taxon>
        <taxon>Sphingomonas</taxon>
    </lineage>
</organism>
<evidence type="ECO:0000313" key="2">
    <source>
        <dbReference type="EMBL" id="GAA3717133.1"/>
    </source>
</evidence>
<dbReference type="PANTHER" id="PTHR47505">
    <property type="entry name" value="DNA UTILIZATION PROTEIN YHGH"/>
    <property type="match status" value="1"/>
</dbReference>
<evidence type="ECO:0000259" key="1">
    <source>
        <dbReference type="Pfam" id="PF18912"/>
    </source>
</evidence>
<sequence length="257" mass="27760">MTALVPRRPRGDKRWMRGIVRTGWRLIADYALPPRCPACGIPVAEDHRFCVDCWSSLRFLGPPWCAHCHLPFGFDRGGGAVCASCAATPPRHAGVLAAVAYGDVAGALAVRLKHGGRIALAGTMARAMLRLVPGDADVLVPVPLHRGRLWRRGFNQAGLIAEAVGRLAGLPREHLALRRDRATPLLRGLGRRARARAVAGVFRIDPARRDRVRGRAVLLVDDVYTTGATTAACTRALRAAGARSVTILCWARVLPDD</sequence>
<gene>
    <name evidence="2" type="ORF">GCM10022268_26880</name>
</gene>
<accession>A0ABP7EEL1</accession>
<feature type="domain" description="Double zinc ribbon" evidence="1">
    <location>
        <begin position="28"/>
        <end position="86"/>
    </location>
</feature>